<dbReference type="Pfam" id="PF00535">
    <property type="entry name" value="Glycos_transf_2"/>
    <property type="match status" value="1"/>
</dbReference>
<accession>A0A6B3NC98</accession>
<dbReference type="EMBL" id="JAAHFQ010000342">
    <property type="protein sequence ID" value="NER29287.1"/>
    <property type="molecule type" value="Genomic_DNA"/>
</dbReference>
<dbReference type="InterPro" id="IPR029044">
    <property type="entry name" value="Nucleotide-diphossugar_trans"/>
</dbReference>
<name>A0A6B3NC98_9CYAN</name>
<proteinExistence type="predicted"/>
<keyword evidence="2" id="KW-0808">Transferase</keyword>
<dbReference type="InterPro" id="IPR001173">
    <property type="entry name" value="Glyco_trans_2-like"/>
</dbReference>
<dbReference type="NCBIfam" id="NF038302">
    <property type="entry name" value="EPS_HpsE"/>
    <property type="match status" value="1"/>
</dbReference>
<dbReference type="SUPFAM" id="SSF53448">
    <property type="entry name" value="Nucleotide-diphospho-sugar transferases"/>
    <property type="match status" value="1"/>
</dbReference>
<gene>
    <name evidence="2" type="ORF">F6J89_17095</name>
</gene>
<dbReference type="PANTHER" id="PTHR22916">
    <property type="entry name" value="GLYCOSYLTRANSFERASE"/>
    <property type="match status" value="1"/>
</dbReference>
<dbReference type="CDD" id="cd00761">
    <property type="entry name" value="Glyco_tranf_GTA_type"/>
    <property type="match status" value="1"/>
</dbReference>
<protein>
    <submittedName>
        <fullName evidence="2">Glycosyltransferase family 2 protein</fullName>
    </submittedName>
</protein>
<dbReference type="AlphaFoldDB" id="A0A6B3NC98"/>
<organism evidence="2">
    <name type="scientific">Symploca sp. SIO1C4</name>
    <dbReference type="NCBI Taxonomy" id="2607765"/>
    <lineage>
        <taxon>Bacteria</taxon>
        <taxon>Bacillati</taxon>
        <taxon>Cyanobacteriota</taxon>
        <taxon>Cyanophyceae</taxon>
        <taxon>Coleofasciculales</taxon>
        <taxon>Coleofasciculaceae</taxon>
        <taxon>Symploca</taxon>
    </lineage>
</organism>
<sequence>MSVDFSVVIPTYNGASHLPELLEQLRSQVCPENLSWEVIVVDNNSTDDTAQVVRDYQANWRSDSPLTYILEKQQGAAFARQRGIEEARGKLIGCLDDDNLPTPNWVAAACTFGETHPQAGAYGSQIHGKFEVKPPEYIKSIGTYLAIIERGPKPRYYEPKQKMLPPGAGLVLRKQAWQQSVPKSLFLNHQGRGAGLASEDLEVVLHIQNAGWEIWYNPEMEIEHKIPPWRLEKDYLVSLVRCVGLSRHYIRMLRLPNWQRPFFTPLYIINDLRQLLAYRFKQSKQRKHEVVVACEQQLLLSILISPFFLWKKRYLDWLEHKG</sequence>
<comment type="caution">
    <text evidence="2">The sequence shown here is derived from an EMBL/GenBank/DDBJ whole genome shotgun (WGS) entry which is preliminary data.</text>
</comment>
<feature type="domain" description="Glycosyltransferase 2-like" evidence="1">
    <location>
        <begin position="6"/>
        <end position="144"/>
    </location>
</feature>
<evidence type="ECO:0000313" key="2">
    <source>
        <dbReference type="EMBL" id="NER29287.1"/>
    </source>
</evidence>
<evidence type="ECO:0000259" key="1">
    <source>
        <dbReference type="Pfam" id="PF00535"/>
    </source>
</evidence>
<dbReference type="GO" id="GO:0016740">
    <property type="term" value="F:transferase activity"/>
    <property type="evidence" value="ECO:0007669"/>
    <property type="project" value="UniProtKB-KW"/>
</dbReference>
<reference evidence="2" key="1">
    <citation type="submission" date="2019-11" db="EMBL/GenBank/DDBJ databases">
        <title>Genomic insights into an expanded diversity of filamentous marine cyanobacteria reveals the extraordinary biosynthetic potential of Moorea and Okeania.</title>
        <authorList>
            <person name="Ferreira Leao T."/>
            <person name="Wang M."/>
            <person name="Moss N."/>
            <person name="Da Silva R."/>
            <person name="Sanders J."/>
            <person name="Nurk S."/>
            <person name="Gurevich A."/>
            <person name="Humphrey G."/>
            <person name="Reher R."/>
            <person name="Zhu Q."/>
            <person name="Belda-Ferre P."/>
            <person name="Glukhov E."/>
            <person name="Rex R."/>
            <person name="Dorrestein P.C."/>
            <person name="Knight R."/>
            <person name="Pevzner P."/>
            <person name="Gerwick W.H."/>
            <person name="Gerwick L."/>
        </authorList>
    </citation>
    <scope>NUCLEOTIDE SEQUENCE</scope>
    <source>
        <strain evidence="2">SIO1C4</strain>
    </source>
</reference>
<dbReference type="Gene3D" id="3.90.550.10">
    <property type="entry name" value="Spore Coat Polysaccharide Biosynthesis Protein SpsA, Chain A"/>
    <property type="match status" value="1"/>
</dbReference>